<dbReference type="InterPro" id="IPR017853">
    <property type="entry name" value="GH"/>
</dbReference>
<sequence>MTTTDASTTTAAVQRDELRFPPGFLWGAATASYQIEGAVADDGRTPSIWDTFARVPGAVVGGDVADVACDHYRRMPGDVDLMASLNLGAYRFSTAWPRVRPDGGAPNQPGIDFYARLVDRLLEAGITPWATLYHWDLPQALEDAGGWTNRDTAYRFADYALTLYDALGDRVPYWTTMNEPWCSAFLGYTGGQHAPGRQEGVAGIVAAHHLMLGHGLVVDELRRRDTGADLGITLNLTVAEPFDPSEPADVDAAHRVEHLWNRMFLDPLLRGQYADELHTITAGMTWQGKSWEDHVLDGDLALIGTPLDVLGVNYYHGDGASGRPHDAAKLLGSRIEHPTRPIRSPFPGGEDLTFPRRGFPVTGLDWEVQPEGLTRLLVRLHEEYDVPPMFITENGAAYDDVVGPDGSVHDPDRWDYIQAHLRAVHAALAAGVDVRGYFAWSLLDNFEWAYGYGQRFGIVRVDYETQLRTPKTSAVRYGQVAATSALPPPEGGAGSAAPAGSDR</sequence>
<dbReference type="GO" id="GO:0005829">
    <property type="term" value="C:cytosol"/>
    <property type="evidence" value="ECO:0007669"/>
    <property type="project" value="TreeGrafter"/>
</dbReference>
<feature type="region of interest" description="Disordered" evidence="8">
    <location>
        <begin position="481"/>
        <end position="503"/>
    </location>
</feature>
<dbReference type="EC" id="3.2.1.21" evidence="2"/>
<dbReference type="Gene3D" id="3.20.20.80">
    <property type="entry name" value="Glycosidases"/>
    <property type="match status" value="1"/>
</dbReference>
<dbReference type="AlphaFoldDB" id="A0A417XTI5"/>
<proteinExistence type="inferred from homology"/>
<dbReference type="Pfam" id="PF00232">
    <property type="entry name" value="Glyco_hydro_1"/>
    <property type="match status" value="1"/>
</dbReference>
<dbReference type="PROSITE" id="PS00653">
    <property type="entry name" value="GLYCOSYL_HYDROL_F1_2"/>
    <property type="match status" value="1"/>
</dbReference>
<keyword evidence="4 7" id="KW-0326">Glycosidase</keyword>
<evidence type="ECO:0000256" key="7">
    <source>
        <dbReference type="RuleBase" id="RU004468"/>
    </source>
</evidence>
<dbReference type="EMBL" id="QXGH01000044">
    <property type="protein sequence ID" value="RHW23561.1"/>
    <property type="molecule type" value="Genomic_DNA"/>
</dbReference>
<dbReference type="PANTHER" id="PTHR10353:SF36">
    <property type="entry name" value="LP05116P"/>
    <property type="match status" value="1"/>
</dbReference>
<dbReference type="OrthoDB" id="9765195at2"/>
<dbReference type="GO" id="GO:0008422">
    <property type="term" value="F:beta-glucosidase activity"/>
    <property type="evidence" value="ECO:0007669"/>
    <property type="project" value="UniProtKB-EC"/>
</dbReference>
<comment type="caution">
    <text evidence="9">The sequence shown here is derived from an EMBL/GenBank/DDBJ whole genome shotgun (WGS) entry which is preliminary data.</text>
</comment>
<keyword evidence="10" id="KW-1185">Reference proteome</keyword>
<evidence type="ECO:0000256" key="2">
    <source>
        <dbReference type="ARBA" id="ARBA00012744"/>
    </source>
</evidence>
<dbReference type="InterPro" id="IPR018120">
    <property type="entry name" value="Glyco_hydro_1_AS"/>
</dbReference>
<dbReference type="PROSITE" id="PS00572">
    <property type="entry name" value="GLYCOSYL_HYDROL_F1_1"/>
    <property type="match status" value="1"/>
</dbReference>
<gene>
    <name evidence="9" type="ORF">D0Z08_29015</name>
</gene>
<evidence type="ECO:0000256" key="3">
    <source>
        <dbReference type="ARBA" id="ARBA00022801"/>
    </source>
</evidence>
<evidence type="ECO:0000256" key="1">
    <source>
        <dbReference type="ARBA" id="ARBA00010838"/>
    </source>
</evidence>
<dbReference type="Proteomes" id="UP000283644">
    <property type="component" value="Unassembled WGS sequence"/>
</dbReference>
<feature type="active site" description="Nucleophile" evidence="5">
    <location>
        <position position="393"/>
    </location>
</feature>
<evidence type="ECO:0000313" key="10">
    <source>
        <dbReference type="Proteomes" id="UP000283644"/>
    </source>
</evidence>
<dbReference type="PANTHER" id="PTHR10353">
    <property type="entry name" value="GLYCOSYL HYDROLASE"/>
    <property type="match status" value="1"/>
</dbReference>
<reference evidence="9 10" key="1">
    <citation type="submission" date="2018-09" db="EMBL/GenBank/DDBJ databases">
        <title>Genome sequencing of Nocardioides immobilis CCTCC AB 2017083 for comparison to Nocardioides silvaticus.</title>
        <authorList>
            <person name="Li C."/>
            <person name="Wang G."/>
        </authorList>
    </citation>
    <scope>NUCLEOTIDE SEQUENCE [LARGE SCALE GENOMIC DNA]</scope>
    <source>
        <strain evidence="9 10">CCTCC AB 2017083</strain>
    </source>
</reference>
<evidence type="ECO:0000256" key="4">
    <source>
        <dbReference type="ARBA" id="ARBA00023295"/>
    </source>
</evidence>
<evidence type="ECO:0000256" key="6">
    <source>
        <dbReference type="RuleBase" id="RU003690"/>
    </source>
</evidence>
<comment type="similarity">
    <text evidence="1 6">Belongs to the glycosyl hydrolase 1 family.</text>
</comment>
<keyword evidence="3 7" id="KW-0378">Hydrolase</keyword>
<dbReference type="InterPro" id="IPR033132">
    <property type="entry name" value="GH_1_N_CS"/>
</dbReference>
<dbReference type="RefSeq" id="WP_118928769.1">
    <property type="nucleotide sequence ID" value="NZ_QXGH01000044.1"/>
</dbReference>
<evidence type="ECO:0000256" key="5">
    <source>
        <dbReference type="PROSITE-ProRule" id="PRU10055"/>
    </source>
</evidence>
<dbReference type="SUPFAM" id="SSF51445">
    <property type="entry name" value="(Trans)glycosidases"/>
    <property type="match status" value="1"/>
</dbReference>
<dbReference type="GO" id="GO:0016052">
    <property type="term" value="P:carbohydrate catabolic process"/>
    <property type="evidence" value="ECO:0007669"/>
    <property type="project" value="TreeGrafter"/>
</dbReference>
<evidence type="ECO:0000256" key="8">
    <source>
        <dbReference type="SAM" id="MobiDB-lite"/>
    </source>
</evidence>
<dbReference type="PRINTS" id="PR00131">
    <property type="entry name" value="GLHYDRLASE1"/>
</dbReference>
<accession>A0A417XTI5</accession>
<organism evidence="9 10">
    <name type="scientific">Nocardioides immobilis</name>
    <dbReference type="NCBI Taxonomy" id="2049295"/>
    <lineage>
        <taxon>Bacteria</taxon>
        <taxon>Bacillati</taxon>
        <taxon>Actinomycetota</taxon>
        <taxon>Actinomycetes</taxon>
        <taxon>Propionibacteriales</taxon>
        <taxon>Nocardioidaceae</taxon>
        <taxon>Nocardioides</taxon>
    </lineage>
</organism>
<protein>
    <recommendedName>
        <fullName evidence="2">beta-glucosidase</fullName>
        <ecNumber evidence="2">3.2.1.21</ecNumber>
    </recommendedName>
</protein>
<dbReference type="FunFam" id="3.20.20.80:FF:000004">
    <property type="entry name" value="Beta-glucosidase 6-phospho-beta-glucosidase"/>
    <property type="match status" value="1"/>
</dbReference>
<dbReference type="InterPro" id="IPR001360">
    <property type="entry name" value="Glyco_hydro_1"/>
</dbReference>
<name>A0A417XTI5_9ACTN</name>
<evidence type="ECO:0000313" key="9">
    <source>
        <dbReference type="EMBL" id="RHW23561.1"/>
    </source>
</evidence>